<dbReference type="Proteomes" id="UP001472677">
    <property type="component" value="Unassembled WGS sequence"/>
</dbReference>
<organism evidence="1 2">
    <name type="scientific">Hibiscus sabdariffa</name>
    <name type="common">roselle</name>
    <dbReference type="NCBI Taxonomy" id="183260"/>
    <lineage>
        <taxon>Eukaryota</taxon>
        <taxon>Viridiplantae</taxon>
        <taxon>Streptophyta</taxon>
        <taxon>Embryophyta</taxon>
        <taxon>Tracheophyta</taxon>
        <taxon>Spermatophyta</taxon>
        <taxon>Magnoliopsida</taxon>
        <taxon>eudicotyledons</taxon>
        <taxon>Gunneridae</taxon>
        <taxon>Pentapetalae</taxon>
        <taxon>rosids</taxon>
        <taxon>malvids</taxon>
        <taxon>Malvales</taxon>
        <taxon>Malvaceae</taxon>
        <taxon>Malvoideae</taxon>
        <taxon>Hibiscus</taxon>
    </lineage>
</organism>
<gene>
    <name evidence="1" type="ORF">V6N12_014370</name>
</gene>
<evidence type="ECO:0000313" key="1">
    <source>
        <dbReference type="EMBL" id="KAK8541743.1"/>
    </source>
</evidence>
<proteinExistence type="predicted"/>
<dbReference type="EMBL" id="JBBPBM010000024">
    <property type="protein sequence ID" value="KAK8541743.1"/>
    <property type="molecule type" value="Genomic_DNA"/>
</dbReference>
<protein>
    <submittedName>
        <fullName evidence="1">Uncharacterized protein</fullName>
    </submittedName>
</protein>
<keyword evidence="2" id="KW-1185">Reference proteome</keyword>
<sequence>MMSQGSVQEGSSDDVVFSLKKSHGSVKGQAQIQITIAGQIQNQWYVDSGATHHVTPETTKVVQGTEYVGPGTPGVDVSQALKQSSGCGSSELQLILEVDKLRQLLVANGNLCQTDTGHIGDDLADSIQEDVLEPAGKGLENGTDAEDVQEQHANEHDGVECTTGAHVEAGADISADVFEPDDHVAGSNEAQGGVLAGLTSGARVEAGAGISIDVLEPAGRGLENGDDAEAVQEQHTNEHNGVECTVGAHVEAGADISADVFEPAGGGLENGVDAEAVQEQHANEQNVDDVELQAESGGCTRVQGCWAVKKVVCEPKVYKKEVWAIETSMLRRLFYINAAKSSSVAHSSSASITSKKKSLVFLGSPQVSATVLDALFNASAAASSFEDDKGDVSAETTGPAPAEVSARTQISAECLAVLLAYP</sequence>
<comment type="caution">
    <text evidence="1">The sequence shown here is derived from an EMBL/GenBank/DDBJ whole genome shotgun (WGS) entry which is preliminary data.</text>
</comment>
<reference evidence="1 2" key="1">
    <citation type="journal article" date="2024" name="G3 (Bethesda)">
        <title>Genome assembly of Hibiscus sabdariffa L. provides insights into metabolisms of medicinal natural products.</title>
        <authorList>
            <person name="Kim T."/>
        </authorList>
    </citation>
    <scope>NUCLEOTIDE SEQUENCE [LARGE SCALE GENOMIC DNA]</scope>
    <source>
        <strain evidence="1">TK-2024</strain>
        <tissue evidence="1">Old leaves</tissue>
    </source>
</reference>
<evidence type="ECO:0000313" key="2">
    <source>
        <dbReference type="Proteomes" id="UP001472677"/>
    </source>
</evidence>
<accession>A0ABR2DJY9</accession>
<name>A0ABR2DJY9_9ROSI</name>